<evidence type="ECO:0000256" key="5">
    <source>
        <dbReference type="ARBA" id="ARBA00023004"/>
    </source>
</evidence>
<keyword evidence="5" id="KW-0408">Iron</keyword>
<dbReference type="PROSITE" id="PS00198">
    <property type="entry name" value="4FE4S_FER_1"/>
    <property type="match status" value="1"/>
</dbReference>
<feature type="transmembrane region" description="Helical" evidence="7">
    <location>
        <begin position="12"/>
        <end position="31"/>
    </location>
</feature>
<dbReference type="Pfam" id="PF13746">
    <property type="entry name" value="Fer4_18"/>
    <property type="match status" value="2"/>
</dbReference>
<dbReference type="SUPFAM" id="SSF54862">
    <property type="entry name" value="4Fe-4S ferredoxins"/>
    <property type="match status" value="1"/>
</dbReference>
<keyword evidence="6" id="KW-0411">Iron-sulfur</keyword>
<evidence type="ECO:0000256" key="2">
    <source>
        <dbReference type="ARBA" id="ARBA00022485"/>
    </source>
</evidence>
<keyword evidence="7" id="KW-1133">Transmembrane helix</keyword>
<comment type="caution">
    <text evidence="9">The sequence shown here is derived from an EMBL/GenBank/DDBJ whole genome shotgun (WGS) entry which is preliminary data.</text>
</comment>
<dbReference type="EMBL" id="JAUTAS010000001">
    <property type="protein sequence ID" value="MDQ1109085.1"/>
    <property type="molecule type" value="Genomic_DNA"/>
</dbReference>
<accession>A0AAP5EAR3</accession>
<evidence type="ECO:0000256" key="4">
    <source>
        <dbReference type="ARBA" id="ARBA00022982"/>
    </source>
</evidence>
<keyword evidence="4" id="KW-0249">Electron transport</keyword>
<evidence type="ECO:0000256" key="7">
    <source>
        <dbReference type="SAM" id="Phobius"/>
    </source>
</evidence>
<dbReference type="InterPro" id="IPR017896">
    <property type="entry name" value="4Fe4S_Fe-S-bd"/>
</dbReference>
<evidence type="ECO:0000256" key="3">
    <source>
        <dbReference type="ARBA" id="ARBA00022723"/>
    </source>
</evidence>
<keyword evidence="1" id="KW-0813">Transport</keyword>
<dbReference type="RefSeq" id="WP_307107163.1">
    <property type="nucleotide sequence ID" value="NZ_JAUTAS010000001.1"/>
</dbReference>
<keyword evidence="2" id="KW-0004">4Fe-4S</keyword>
<dbReference type="Proteomes" id="UP001226084">
    <property type="component" value="Unassembled WGS sequence"/>
</dbReference>
<sequence length="346" mass="38296">MTPAAPPALRWRALVWAALLMLFYALPWLRWNGRQALLFDLPARRFDLFGLTLWPQDVGVLFGLVAVLACTLVLLTTMAGRVWCGHACPQTLWSGLFRWIERSATRRLRPPALARLVKHLAWAAVALWTGITFVGLFSPIQPLVAGFWPARWSGWETFWVLFYATAAWANAGFLREQVCIDLCPYARVAPMLCNADTPKVCYDARRAEPRGARQLGQGSVQQRGRGLLDPTSASDYAFRAAHPALAGPPPRFADDRLGDCLDCGACVQVCPMQLDVRAGPQPDCIACGACVDACDAQMRAWRFPSGLVQLASENEMQGRPRRWLRPRTLAALLSLAALLGIGLHYL</sequence>
<name>A0AAP5EAR3_9GAMM</name>
<feature type="transmembrane region" description="Helical" evidence="7">
    <location>
        <begin position="157"/>
        <end position="174"/>
    </location>
</feature>
<evidence type="ECO:0000259" key="8">
    <source>
        <dbReference type="PROSITE" id="PS51379"/>
    </source>
</evidence>
<evidence type="ECO:0000313" key="10">
    <source>
        <dbReference type="Proteomes" id="UP001226084"/>
    </source>
</evidence>
<dbReference type="PANTHER" id="PTHR30176:SF3">
    <property type="entry name" value="FERREDOXIN-TYPE PROTEIN NAPH"/>
    <property type="match status" value="1"/>
</dbReference>
<dbReference type="PANTHER" id="PTHR30176">
    <property type="entry name" value="FERREDOXIN-TYPE PROTEIN NAPH"/>
    <property type="match status" value="1"/>
</dbReference>
<feature type="domain" description="4Fe-4S ferredoxin-type" evidence="8">
    <location>
        <begin position="248"/>
        <end position="279"/>
    </location>
</feature>
<dbReference type="Pfam" id="PF12801">
    <property type="entry name" value="Fer4_5"/>
    <property type="match status" value="1"/>
</dbReference>
<dbReference type="InterPro" id="IPR051684">
    <property type="entry name" value="Electron_Trans/Redox"/>
</dbReference>
<organism evidence="9 10">
    <name type="scientific">Stenotrophomonas rhizophila</name>
    <dbReference type="NCBI Taxonomy" id="216778"/>
    <lineage>
        <taxon>Bacteria</taxon>
        <taxon>Pseudomonadati</taxon>
        <taxon>Pseudomonadota</taxon>
        <taxon>Gammaproteobacteria</taxon>
        <taxon>Lysobacterales</taxon>
        <taxon>Lysobacteraceae</taxon>
        <taxon>Stenotrophomonas</taxon>
    </lineage>
</organism>
<feature type="transmembrane region" description="Helical" evidence="7">
    <location>
        <begin position="51"/>
        <end position="75"/>
    </location>
</feature>
<keyword evidence="7" id="KW-0812">Transmembrane</keyword>
<keyword evidence="7" id="KW-0472">Membrane</keyword>
<dbReference type="GO" id="GO:0046872">
    <property type="term" value="F:metal ion binding"/>
    <property type="evidence" value="ECO:0007669"/>
    <property type="project" value="UniProtKB-KW"/>
</dbReference>
<dbReference type="InterPro" id="IPR017900">
    <property type="entry name" value="4Fe4S_Fe_S_CS"/>
</dbReference>
<evidence type="ECO:0000256" key="6">
    <source>
        <dbReference type="ARBA" id="ARBA00023014"/>
    </source>
</evidence>
<dbReference type="AlphaFoldDB" id="A0AAP5EAR3"/>
<dbReference type="GO" id="GO:0051539">
    <property type="term" value="F:4 iron, 4 sulfur cluster binding"/>
    <property type="evidence" value="ECO:0007669"/>
    <property type="project" value="UniProtKB-KW"/>
</dbReference>
<evidence type="ECO:0000313" key="9">
    <source>
        <dbReference type="EMBL" id="MDQ1109085.1"/>
    </source>
</evidence>
<proteinExistence type="predicted"/>
<protein>
    <submittedName>
        <fullName evidence="9">Polyferredoxin</fullName>
    </submittedName>
</protein>
<dbReference type="PROSITE" id="PS51379">
    <property type="entry name" value="4FE4S_FER_2"/>
    <property type="match status" value="1"/>
</dbReference>
<dbReference type="GO" id="GO:0005886">
    <property type="term" value="C:plasma membrane"/>
    <property type="evidence" value="ECO:0007669"/>
    <property type="project" value="TreeGrafter"/>
</dbReference>
<feature type="transmembrane region" description="Helical" evidence="7">
    <location>
        <begin position="116"/>
        <end position="137"/>
    </location>
</feature>
<evidence type="ECO:0000256" key="1">
    <source>
        <dbReference type="ARBA" id="ARBA00022448"/>
    </source>
</evidence>
<keyword evidence="3" id="KW-0479">Metal-binding</keyword>
<gene>
    <name evidence="9" type="ORF">QE424_002244</name>
</gene>
<feature type="transmembrane region" description="Helical" evidence="7">
    <location>
        <begin position="328"/>
        <end position="345"/>
    </location>
</feature>
<reference evidence="9" key="1">
    <citation type="submission" date="2023-07" db="EMBL/GenBank/DDBJ databases">
        <title>Functional and genomic diversity of the sorghum phyllosphere microbiome.</title>
        <authorList>
            <person name="Shade A."/>
        </authorList>
    </citation>
    <scope>NUCLEOTIDE SEQUENCE</scope>
    <source>
        <strain evidence="9">SORGH_AS_0457</strain>
    </source>
</reference>